<proteinExistence type="inferred from homology"/>
<dbReference type="PROSITE" id="PS00061">
    <property type="entry name" value="ADH_SHORT"/>
    <property type="match status" value="1"/>
</dbReference>
<dbReference type="PANTHER" id="PTHR42901:SF1">
    <property type="entry name" value="ALCOHOL DEHYDROGENASE"/>
    <property type="match status" value="1"/>
</dbReference>
<dbReference type="GO" id="GO:0016491">
    <property type="term" value="F:oxidoreductase activity"/>
    <property type="evidence" value="ECO:0007669"/>
    <property type="project" value="UniProtKB-KW"/>
</dbReference>
<dbReference type="Pfam" id="PF00106">
    <property type="entry name" value="adh_short"/>
    <property type="match status" value="1"/>
</dbReference>
<dbReference type="Proteomes" id="UP001212841">
    <property type="component" value="Unassembled WGS sequence"/>
</dbReference>
<name>A0AAD5S6A8_9FUNG</name>
<dbReference type="PIRSF" id="PIRSF000126">
    <property type="entry name" value="11-beta-HSD1"/>
    <property type="match status" value="1"/>
</dbReference>
<dbReference type="EMBL" id="JADGJD010000945">
    <property type="protein sequence ID" value="KAJ3047529.1"/>
    <property type="molecule type" value="Genomic_DNA"/>
</dbReference>
<keyword evidence="2" id="KW-0521">NADP</keyword>
<comment type="similarity">
    <text evidence="1">Belongs to the short-chain dehydrogenases/reductases (SDR) family.</text>
</comment>
<dbReference type="Gene3D" id="3.40.50.720">
    <property type="entry name" value="NAD(P)-binding Rossmann-like Domain"/>
    <property type="match status" value="1"/>
</dbReference>
<evidence type="ECO:0000256" key="2">
    <source>
        <dbReference type="ARBA" id="ARBA00022857"/>
    </source>
</evidence>
<evidence type="ECO:0000313" key="4">
    <source>
        <dbReference type="EMBL" id="KAJ3047529.1"/>
    </source>
</evidence>
<accession>A0AAD5S6A8</accession>
<evidence type="ECO:0000256" key="1">
    <source>
        <dbReference type="ARBA" id="ARBA00006484"/>
    </source>
</evidence>
<dbReference type="InterPro" id="IPR002347">
    <property type="entry name" value="SDR_fam"/>
</dbReference>
<protein>
    <submittedName>
        <fullName evidence="4">Uncharacterized protein</fullName>
    </submittedName>
</protein>
<reference evidence="4" key="1">
    <citation type="submission" date="2020-05" db="EMBL/GenBank/DDBJ databases">
        <title>Phylogenomic resolution of chytrid fungi.</title>
        <authorList>
            <person name="Stajich J.E."/>
            <person name="Amses K."/>
            <person name="Simmons R."/>
            <person name="Seto K."/>
            <person name="Myers J."/>
            <person name="Bonds A."/>
            <person name="Quandt C.A."/>
            <person name="Barry K."/>
            <person name="Liu P."/>
            <person name="Grigoriev I."/>
            <person name="Longcore J.E."/>
            <person name="James T.Y."/>
        </authorList>
    </citation>
    <scope>NUCLEOTIDE SEQUENCE</scope>
    <source>
        <strain evidence="4">JEL0318</strain>
    </source>
</reference>
<gene>
    <name evidence="4" type="ORF">HK097_011454</name>
</gene>
<keyword evidence="5" id="KW-1185">Reference proteome</keyword>
<dbReference type="InterPro" id="IPR020904">
    <property type="entry name" value="Sc_DH/Rdtase_CS"/>
</dbReference>
<comment type="caution">
    <text evidence="4">The sequence shown here is derived from an EMBL/GenBank/DDBJ whole genome shotgun (WGS) entry which is preliminary data.</text>
</comment>
<dbReference type="PANTHER" id="PTHR42901">
    <property type="entry name" value="ALCOHOL DEHYDROGENASE"/>
    <property type="match status" value="1"/>
</dbReference>
<sequence length="327" mass="36077">MFATLTNIYAFAPAWITLPYFLIGIITIWTFLGPVLYQSYVLKEQDFKQKYNAKWALVTGGSSGIGEQIARRLAKQGINVVIAALDNNLLHETVADLKAKYPDLQFRAVGVDLSSKDFMDKLIDATKDVEINLLFNNAGYITTGFFAHTALEKTIANYNVNSTCTIKITHHYLNLMLQRKQKGLIEFTSSSGGFIPGAMTGIYSATKAFITNFGASLAAETYEHEIDILVVNPSPIASNFFANAGGMAVLQLVKKTAQPPIVIADTIFRCAGRTTVVDQGLYSVIIRIFLKILDWNVFADIMATSVSTTGDYKNLQKKVLEAQQKTQ</sequence>
<keyword evidence="3" id="KW-0560">Oxidoreductase</keyword>
<evidence type="ECO:0000256" key="3">
    <source>
        <dbReference type="ARBA" id="ARBA00023002"/>
    </source>
</evidence>
<organism evidence="4 5">
    <name type="scientific">Rhizophlyctis rosea</name>
    <dbReference type="NCBI Taxonomy" id="64517"/>
    <lineage>
        <taxon>Eukaryota</taxon>
        <taxon>Fungi</taxon>
        <taxon>Fungi incertae sedis</taxon>
        <taxon>Chytridiomycota</taxon>
        <taxon>Chytridiomycota incertae sedis</taxon>
        <taxon>Chytridiomycetes</taxon>
        <taxon>Rhizophlyctidales</taxon>
        <taxon>Rhizophlyctidaceae</taxon>
        <taxon>Rhizophlyctis</taxon>
    </lineage>
</organism>
<dbReference type="CDD" id="cd05233">
    <property type="entry name" value="SDR_c"/>
    <property type="match status" value="1"/>
</dbReference>
<evidence type="ECO:0000313" key="5">
    <source>
        <dbReference type="Proteomes" id="UP001212841"/>
    </source>
</evidence>
<dbReference type="AlphaFoldDB" id="A0AAD5S6A8"/>
<dbReference type="SUPFAM" id="SSF51735">
    <property type="entry name" value="NAD(P)-binding Rossmann-fold domains"/>
    <property type="match status" value="1"/>
</dbReference>
<dbReference type="PRINTS" id="PR00081">
    <property type="entry name" value="GDHRDH"/>
</dbReference>
<dbReference type="InterPro" id="IPR036291">
    <property type="entry name" value="NAD(P)-bd_dom_sf"/>
</dbReference>